<dbReference type="CDD" id="cd03257">
    <property type="entry name" value="ABC_NikE_OppD_transporters"/>
    <property type="match status" value="1"/>
</dbReference>
<dbReference type="PROSITE" id="PS50893">
    <property type="entry name" value="ABC_TRANSPORTER_2"/>
    <property type="match status" value="1"/>
</dbReference>
<dbReference type="InterPro" id="IPR013563">
    <property type="entry name" value="Oligopep_ABC_C"/>
</dbReference>
<dbReference type="InterPro" id="IPR027417">
    <property type="entry name" value="P-loop_NTPase"/>
</dbReference>
<comment type="caution">
    <text evidence="6">The sequence shown here is derived from an EMBL/GenBank/DDBJ whole genome shotgun (WGS) entry which is preliminary data.</text>
</comment>
<dbReference type="Proteomes" id="UP000267128">
    <property type="component" value="Unassembled WGS sequence"/>
</dbReference>
<dbReference type="GO" id="GO:0005524">
    <property type="term" value="F:ATP binding"/>
    <property type="evidence" value="ECO:0007669"/>
    <property type="project" value="UniProtKB-KW"/>
</dbReference>
<dbReference type="AlphaFoldDB" id="A0A3N0CBJ2"/>
<dbReference type="RefSeq" id="WP_123229557.1">
    <property type="nucleotide sequence ID" value="NZ_RJSE01000009.1"/>
</dbReference>
<dbReference type="GO" id="GO:0055085">
    <property type="term" value="P:transmembrane transport"/>
    <property type="evidence" value="ECO:0007669"/>
    <property type="project" value="UniProtKB-ARBA"/>
</dbReference>
<dbReference type="InterPro" id="IPR050319">
    <property type="entry name" value="ABC_transp_ATP-bind"/>
</dbReference>
<evidence type="ECO:0000256" key="4">
    <source>
        <dbReference type="ARBA" id="ARBA00022840"/>
    </source>
</evidence>
<reference evidence="6 7" key="1">
    <citation type="submission" date="2018-11" db="EMBL/GenBank/DDBJ databases">
        <authorList>
            <person name="Li F."/>
        </authorList>
    </citation>
    <scope>NUCLEOTIDE SEQUENCE [LARGE SCALE GENOMIC DNA]</scope>
    <source>
        <strain evidence="6 7">Gsoil 097</strain>
    </source>
</reference>
<dbReference type="Gene3D" id="3.40.50.300">
    <property type="entry name" value="P-loop containing nucleotide triphosphate hydrolases"/>
    <property type="match status" value="1"/>
</dbReference>
<name>A0A3N0CBJ2_9ACTN</name>
<evidence type="ECO:0000256" key="3">
    <source>
        <dbReference type="ARBA" id="ARBA00022741"/>
    </source>
</evidence>
<keyword evidence="7" id="KW-1185">Reference proteome</keyword>
<sequence length="372" mass="40480">MSVQPLPSTETLPFVSGDNPILRVEHLSKEFGKRRRRGTSTTVKAVNDVSFDLARGETLGLVGESGCGKTTLSRMLLRLIEPTSGSVEVEGEQVTGLKGNDLRRFRQRAQVVFQDPYASLDPRQRISATVAEPLVNSGKSKAEKKEIVDGLLARMGLLPAHASRFPHQFSGGQRQRIGIARALSVTPDLLLLDEPVSALDVSIQAQVLTLLSDLREEFDLSYILISHDLSVVRHVSDRVMVMYLGRIVEMADKNSLFTAPRHPYTVSLLSAAPVPDPTIERTRQRIVLRGDPPNPANPPSGCAFHRRCFHATTMAAQLPGDQVTTLDDGSRVPTACTTTVPLLTPDSATHWSACHFPMTPEDNAAVGVTAAL</sequence>
<proteinExistence type="inferred from homology"/>
<dbReference type="Pfam" id="PF08352">
    <property type="entry name" value="oligo_HPY"/>
    <property type="match status" value="1"/>
</dbReference>
<evidence type="ECO:0000256" key="2">
    <source>
        <dbReference type="ARBA" id="ARBA00022448"/>
    </source>
</evidence>
<dbReference type="EMBL" id="RJSE01000009">
    <property type="protein sequence ID" value="RNL60804.1"/>
    <property type="molecule type" value="Genomic_DNA"/>
</dbReference>
<dbReference type="GO" id="GO:0016887">
    <property type="term" value="F:ATP hydrolysis activity"/>
    <property type="evidence" value="ECO:0007669"/>
    <property type="project" value="InterPro"/>
</dbReference>
<dbReference type="InterPro" id="IPR003439">
    <property type="entry name" value="ABC_transporter-like_ATP-bd"/>
</dbReference>
<dbReference type="PANTHER" id="PTHR43776:SF7">
    <property type="entry name" value="D,D-DIPEPTIDE TRANSPORT ATP-BINDING PROTEIN DDPF-RELATED"/>
    <property type="match status" value="1"/>
</dbReference>
<evidence type="ECO:0000313" key="6">
    <source>
        <dbReference type="EMBL" id="RNL60804.1"/>
    </source>
</evidence>
<dbReference type="PANTHER" id="PTHR43776">
    <property type="entry name" value="TRANSPORT ATP-BINDING PROTEIN"/>
    <property type="match status" value="1"/>
</dbReference>
<dbReference type="PROSITE" id="PS00211">
    <property type="entry name" value="ABC_TRANSPORTER_1"/>
    <property type="match status" value="1"/>
</dbReference>
<keyword evidence="4 6" id="KW-0067">ATP-binding</keyword>
<organism evidence="6 7">
    <name type="scientific">Nocardioides marmoriginsengisoli</name>
    <dbReference type="NCBI Taxonomy" id="661483"/>
    <lineage>
        <taxon>Bacteria</taxon>
        <taxon>Bacillati</taxon>
        <taxon>Actinomycetota</taxon>
        <taxon>Actinomycetes</taxon>
        <taxon>Propionibacteriales</taxon>
        <taxon>Nocardioidaceae</taxon>
        <taxon>Nocardioides</taxon>
    </lineage>
</organism>
<accession>A0A3N0CBJ2</accession>
<evidence type="ECO:0000259" key="5">
    <source>
        <dbReference type="PROSITE" id="PS50893"/>
    </source>
</evidence>
<protein>
    <submittedName>
        <fullName evidence="6">ATP-binding cassette domain-containing protein</fullName>
    </submittedName>
</protein>
<evidence type="ECO:0000313" key="7">
    <source>
        <dbReference type="Proteomes" id="UP000267128"/>
    </source>
</evidence>
<dbReference type="OrthoDB" id="5357528at2"/>
<dbReference type="InterPro" id="IPR017871">
    <property type="entry name" value="ABC_transporter-like_CS"/>
</dbReference>
<dbReference type="Pfam" id="PF00005">
    <property type="entry name" value="ABC_tran"/>
    <property type="match status" value="1"/>
</dbReference>
<gene>
    <name evidence="6" type="ORF">EFK50_21185</name>
</gene>
<comment type="similarity">
    <text evidence="1">Belongs to the ABC transporter superfamily.</text>
</comment>
<evidence type="ECO:0000256" key="1">
    <source>
        <dbReference type="ARBA" id="ARBA00005417"/>
    </source>
</evidence>
<dbReference type="InterPro" id="IPR003593">
    <property type="entry name" value="AAA+_ATPase"/>
</dbReference>
<keyword evidence="2" id="KW-0813">Transport</keyword>
<dbReference type="NCBIfam" id="TIGR01727">
    <property type="entry name" value="oligo_HPY"/>
    <property type="match status" value="1"/>
</dbReference>
<keyword evidence="3" id="KW-0547">Nucleotide-binding</keyword>
<dbReference type="SMART" id="SM00382">
    <property type="entry name" value="AAA"/>
    <property type="match status" value="1"/>
</dbReference>
<dbReference type="GO" id="GO:0015833">
    <property type="term" value="P:peptide transport"/>
    <property type="evidence" value="ECO:0007669"/>
    <property type="project" value="InterPro"/>
</dbReference>
<feature type="domain" description="ABC transporter" evidence="5">
    <location>
        <begin position="22"/>
        <end position="269"/>
    </location>
</feature>
<dbReference type="FunFam" id="3.40.50.300:FF:000016">
    <property type="entry name" value="Oligopeptide ABC transporter ATP-binding component"/>
    <property type="match status" value="1"/>
</dbReference>
<dbReference type="SUPFAM" id="SSF52540">
    <property type="entry name" value="P-loop containing nucleoside triphosphate hydrolases"/>
    <property type="match status" value="1"/>
</dbReference>